<comment type="caution">
    <text evidence="2">The sequence shown here is derived from an EMBL/GenBank/DDBJ whole genome shotgun (WGS) entry which is preliminary data.</text>
</comment>
<evidence type="ECO:0000313" key="2">
    <source>
        <dbReference type="EMBL" id="RQW61926.1"/>
    </source>
</evidence>
<organism evidence="2 3">
    <name type="scientific">Vibrio viridaestus</name>
    <dbReference type="NCBI Taxonomy" id="2487322"/>
    <lineage>
        <taxon>Bacteria</taxon>
        <taxon>Pseudomonadati</taxon>
        <taxon>Pseudomonadota</taxon>
        <taxon>Gammaproteobacteria</taxon>
        <taxon>Vibrionales</taxon>
        <taxon>Vibrionaceae</taxon>
        <taxon>Vibrio</taxon>
    </lineage>
</organism>
<dbReference type="SUPFAM" id="SSF53187">
    <property type="entry name" value="Zn-dependent exopeptidases"/>
    <property type="match status" value="1"/>
</dbReference>
<sequence>MISVYGLSLRFRCNMYSKLFEQSFIKDYLAANSRKDTEEVITSKGVSITFHQAGVIELIPDSINSDTCHLILSCSYVKSDTSHLQIIDSIISDIAIGFQTLKSRCLVILQPKSRSLNDDRVIDEHLNNIIEAFWRDTSKNQRRHVDISPNNHPSIYSTVAYSPKVRGAVRSSSLFSFIESSHIDAVVLNNAPTQTLSWQIAQTYDVDSIQIELPTDSYNTVRHNQGFELALRDLLSNEKSEHMPKKPKYFRVTRTIVKQHENFKFLFSESLANFTRFKHGEVFGMDDDKPLMAKNDGEAILYPDASVDIGESAAIMVFDVLPRIEEGQLVYD</sequence>
<name>A0A3N9U1X0_9VIBR</name>
<keyword evidence="3" id="KW-1185">Reference proteome</keyword>
<dbReference type="Proteomes" id="UP000281112">
    <property type="component" value="Unassembled WGS sequence"/>
</dbReference>
<dbReference type="AlphaFoldDB" id="A0A3N9U1X0"/>
<feature type="domain" description="AstE/AspA barrel-sandwich hybrid" evidence="1">
    <location>
        <begin position="246"/>
        <end position="318"/>
    </location>
</feature>
<dbReference type="Gene3D" id="3.40.630.10">
    <property type="entry name" value="Zn peptidases"/>
    <property type="match status" value="1"/>
</dbReference>
<protein>
    <submittedName>
        <fullName evidence="2">Succinylglutamate desuccinylase</fullName>
    </submittedName>
</protein>
<dbReference type="Pfam" id="PF04952">
    <property type="entry name" value="AstE_AspA_hybrid"/>
    <property type="match status" value="1"/>
</dbReference>
<dbReference type="EMBL" id="RJVQ01000008">
    <property type="protein sequence ID" value="RQW61926.1"/>
    <property type="molecule type" value="Genomic_DNA"/>
</dbReference>
<reference evidence="2 3" key="1">
    <citation type="submission" date="2018-11" db="EMBL/GenBank/DDBJ databases">
        <title>Vibrio LJC006 sp. nov., isolated from seawater during the bloom of the enteromorpha.</title>
        <authorList>
            <person name="Liang J."/>
        </authorList>
    </citation>
    <scope>NUCLEOTIDE SEQUENCE [LARGE SCALE GENOMIC DNA]</scope>
    <source>
        <strain evidence="2 3">LJC006</strain>
    </source>
</reference>
<evidence type="ECO:0000313" key="3">
    <source>
        <dbReference type="Proteomes" id="UP000281112"/>
    </source>
</evidence>
<accession>A0A3N9U1X0</accession>
<dbReference type="OrthoDB" id="5290473at2"/>
<proteinExistence type="predicted"/>
<evidence type="ECO:0000259" key="1">
    <source>
        <dbReference type="Pfam" id="PF04952"/>
    </source>
</evidence>
<gene>
    <name evidence="2" type="ORF">EES38_16250</name>
</gene>
<dbReference type="InterPro" id="IPR007036">
    <property type="entry name" value="Aste_AspA_hybrid_dom"/>
</dbReference>